<reference evidence="4" key="1">
    <citation type="submission" date="2023-07" db="EMBL/GenBank/DDBJ databases">
        <title>Genome content predicts the carbon catabolic preferences of heterotrophic bacteria.</title>
        <authorList>
            <person name="Gralka M."/>
        </authorList>
    </citation>
    <scope>NUCLEOTIDE SEQUENCE</scope>
    <source>
        <strain evidence="4">I3M17_2</strain>
    </source>
</reference>
<evidence type="ECO:0000313" key="4">
    <source>
        <dbReference type="EMBL" id="MDO6423497.1"/>
    </source>
</evidence>
<feature type="transmembrane region" description="Helical" evidence="2">
    <location>
        <begin position="20"/>
        <end position="40"/>
    </location>
</feature>
<protein>
    <submittedName>
        <fullName evidence="4">DUF4350 domain-containing protein</fullName>
    </submittedName>
</protein>
<feature type="compositionally biased region" description="Basic and acidic residues" evidence="1">
    <location>
        <begin position="195"/>
        <end position="223"/>
    </location>
</feature>
<dbReference type="AlphaFoldDB" id="A0AAW7X7B4"/>
<keyword evidence="2" id="KW-0812">Transmembrane</keyword>
<feature type="compositionally biased region" description="Basic and acidic residues" evidence="1">
    <location>
        <begin position="230"/>
        <end position="249"/>
    </location>
</feature>
<dbReference type="Proteomes" id="UP001169760">
    <property type="component" value="Unassembled WGS sequence"/>
</dbReference>
<organism evidence="4 5">
    <name type="scientific">Saccharophagus degradans</name>
    <dbReference type="NCBI Taxonomy" id="86304"/>
    <lineage>
        <taxon>Bacteria</taxon>
        <taxon>Pseudomonadati</taxon>
        <taxon>Pseudomonadota</taxon>
        <taxon>Gammaproteobacteria</taxon>
        <taxon>Cellvibrionales</taxon>
        <taxon>Cellvibrionaceae</taxon>
        <taxon>Saccharophagus</taxon>
    </lineage>
</organism>
<feature type="compositionally biased region" description="Basic and acidic residues" evidence="1">
    <location>
        <begin position="257"/>
        <end position="303"/>
    </location>
</feature>
<proteinExistence type="predicted"/>
<feature type="domain" description="DUF4350" evidence="3">
    <location>
        <begin position="55"/>
        <end position="398"/>
    </location>
</feature>
<evidence type="ECO:0000259" key="3">
    <source>
        <dbReference type="Pfam" id="PF14258"/>
    </source>
</evidence>
<accession>A0AAW7X7B4</accession>
<gene>
    <name evidence="4" type="ORF">Q4521_13535</name>
</gene>
<name>A0AAW7X7B4_9GAMM</name>
<evidence type="ECO:0000256" key="1">
    <source>
        <dbReference type="SAM" id="MobiDB-lite"/>
    </source>
</evidence>
<feature type="transmembrane region" description="Helical" evidence="2">
    <location>
        <begin position="419"/>
        <end position="441"/>
    </location>
</feature>
<evidence type="ECO:0000313" key="5">
    <source>
        <dbReference type="Proteomes" id="UP001169760"/>
    </source>
</evidence>
<dbReference type="Pfam" id="PF14258">
    <property type="entry name" value="DUF4350"/>
    <property type="match status" value="1"/>
</dbReference>
<keyword evidence="2" id="KW-0472">Membrane</keyword>
<sequence length="551" mass="63261">MSNTTNPITARRLKDRKSLIIAIAIIAVLAAGFYLFYAFIVKWTYIEHDIGWNKDVRREPVYAARKFLEKQGIETEYRRSFALFDKLDGNSSRNTPGPNDTIVLFDSFGVISEARFEKLSPWLHSGGTLVTSTYNPRNKGGEPDELFYYLGVEVHESISPIELRQGESQEDAEQRVKQRRFPFEGFLKDIAEEAKKAEQKNKQNIEDGEFLKKSDKSSDRSETFEPEQSAAKENEKTESGEDSNSKNKTDSSLLQPEKLDKTDAGKAEGSVEEKADAKSDEASVGQLEEKADEKRDEQEEKYGPYKHYNPSECPNLAAATLIPFSSEAEPLAVHFNRGRLFDYMDESAEPEGWVGDENGMLFAQYLMNNGQVYITVNNHIWWNENIACLDNAYLLLKIINRDGKVWFVQNMESPALSEAAWQFAPAVVIGLTIALLLWLWFTSRRFGPVFPERDLSRRSFAEHLRAHARFLWRKQAHQRMLNSLRHSVFALLSRKISRFDTLPEKEKLDHLEALFKMDRTELYRAFIKPDIDDPNELVTVVQCLKQIKDSL</sequence>
<feature type="region of interest" description="Disordered" evidence="1">
    <location>
        <begin position="195"/>
        <end position="309"/>
    </location>
</feature>
<comment type="caution">
    <text evidence="4">The sequence shown here is derived from an EMBL/GenBank/DDBJ whole genome shotgun (WGS) entry which is preliminary data.</text>
</comment>
<evidence type="ECO:0000256" key="2">
    <source>
        <dbReference type="SAM" id="Phobius"/>
    </source>
</evidence>
<keyword evidence="2" id="KW-1133">Transmembrane helix</keyword>
<dbReference type="InterPro" id="IPR025646">
    <property type="entry name" value="DUF4350"/>
</dbReference>
<dbReference type="RefSeq" id="WP_303493151.1">
    <property type="nucleotide sequence ID" value="NZ_JAUOPB010000009.1"/>
</dbReference>
<dbReference type="EMBL" id="JAUOPB010000009">
    <property type="protein sequence ID" value="MDO6423497.1"/>
    <property type="molecule type" value="Genomic_DNA"/>
</dbReference>